<dbReference type="SUPFAM" id="SSF54695">
    <property type="entry name" value="POZ domain"/>
    <property type="match status" value="1"/>
</dbReference>
<dbReference type="Proteomes" id="UP001642483">
    <property type="component" value="Unassembled WGS sequence"/>
</dbReference>
<protein>
    <recommendedName>
        <fullName evidence="3">BTB domain-containing protein</fullName>
    </recommendedName>
</protein>
<gene>
    <name evidence="4" type="ORF">CVLEPA_LOCUS28997</name>
</gene>
<dbReference type="Pfam" id="PF00651">
    <property type="entry name" value="BTB"/>
    <property type="match status" value="1"/>
</dbReference>
<proteinExistence type="predicted"/>
<evidence type="ECO:0000259" key="3">
    <source>
        <dbReference type="PROSITE" id="PS50097"/>
    </source>
</evidence>
<evidence type="ECO:0000313" key="4">
    <source>
        <dbReference type="EMBL" id="CAK8695773.1"/>
    </source>
</evidence>
<name>A0ABP0GWU2_CLALP</name>
<dbReference type="Pfam" id="PF07707">
    <property type="entry name" value="BACK"/>
    <property type="match status" value="1"/>
</dbReference>
<dbReference type="PROSITE" id="PS50097">
    <property type="entry name" value="BTB"/>
    <property type="match status" value="1"/>
</dbReference>
<dbReference type="InterPro" id="IPR011333">
    <property type="entry name" value="SKP1/BTB/POZ_sf"/>
</dbReference>
<feature type="domain" description="BTB" evidence="3">
    <location>
        <begin position="131"/>
        <end position="198"/>
    </location>
</feature>
<dbReference type="SMART" id="SM00225">
    <property type="entry name" value="BTB"/>
    <property type="match status" value="1"/>
</dbReference>
<dbReference type="Pfam" id="PF24681">
    <property type="entry name" value="Kelch_KLHDC2_KLHL20_DRC7"/>
    <property type="match status" value="1"/>
</dbReference>
<evidence type="ECO:0000256" key="1">
    <source>
        <dbReference type="ARBA" id="ARBA00022441"/>
    </source>
</evidence>
<dbReference type="Gene3D" id="3.30.710.10">
    <property type="entry name" value="Potassium Channel Kv1.1, Chain A"/>
    <property type="match status" value="1"/>
</dbReference>
<comment type="caution">
    <text evidence="4">The sequence shown here is derived from an EMBL/GenBank/DDBJ whole genome shotgun (WGS) entry which is preliminary data.</text>
</comment>
<dbReference type="PANTHER" id="PTHR45632">
    <property type="entry name" value="LD33804P"/>
    <property type="match status" value="1"/>
</dbReference>
<evidence type="ECO:0000313" key="5">
    <source>
        <dbReference type="Proteomes" id="UP001642483"/>
    </source>
</evidence>
<dbReference type="InterPro" id="IPR000210">
    <property type="entry name" value="BTB/POZ_dom"/>
</dbReference>
<keyword evidence="2" id="KW-0677">Repeat</keyword>
<dbReference type="SUPFAM" id="SSF117281">
    <property type="entry name" value="Kelch motif"/>
    <property type="match status" value="1"/>
</dbReference>
<dbReference type="InterPro" id="IPR006652">
    <property type="entry name" value="Kelch_1"/>
</dbReference>
<dbReference type="EMBL" id="CAWYQH010000152">
    <property type="protein sequence ID" value="CAK8695773.1"/>
    <property type="molecule type" value="Genomic_DNA"/>
</dbReference>
<dbReference type="InterPro" id="IPR017096">
    <property type="entry name" value="BTB-kelch_protein"/>
</dbReference>
<keyword evidence="5" id="KW-1185">Reference proteome</keyword>
<keyword evidence="1" id="KW-0880">Kelch repeat</keyword>
<sequence length="693" mass="78654">MSCIKKFNYPLFESGLVDKSQHASFLFDKMRTFQRDGFLCDVQAPSHEDVVPAHKVVLMSARSSEGDHPMTPASPNDESPRPFYPVDDVFLVDEAYSPISNDGDATEDEKNNSLRRRLSTLNELWESRSCCDVTLVADECRCDAHKVVLAACSSYFSAMFKSEMKEKAMHTITLKGIDSGFFRRMLDFIYKGELLNADVEETMEMLNVAVFYQIVPLINWCNNFLLRNVSSRQVCALYAQSKDLALKEVTESCKSYIHDHFVEMDSVDSDICVLSAEDMASCLKSNRLGGFSNSKTEASILRIVLRWLLHNPQVPPVVQNEIISNVRFALIHPNDILKCSRDVAASAPNYNADMADIPYYNFYSFGPVFRSRVIQALVYHERRFAQPLFQNEVTELRTTEMKLVTVDGVLAQNPVKLPSGSRKVLPARYQKGAVRKIQCRDPYHSVVELNGFIYTIGGTRTYQDGFSRSVVRYDPRLDESIQVACMNEKRGDFVAVTYGDYIFVFGGRNRHGVLTSCERYDPAKNIWVFISDLPQPIYMAAGVECKGCIYISGGFNNCATVEGMLLYNPVQDSWSQIHSPMVADRGYHVMIKGHDGRLWVVGGVDNPFSGRNVWEVEAFDFNTEMWHFMGQVLPVKLFECTVRLNAMLNKDGHICISAVSSPEKYPMVEYHPDKHMWLEMKNSLEYSEVVPNP</sequence>
<organism evidence="4 5">
    <name type="scientific">Clavelina lepadiformis</name>
    <name type="common">Light-bulb sea squirt</name>
    <name type="synonym">Ascidia lepadiformis</name>
    <dbReference type="NCBI Taxonomy" id="159417"/>
    <lineage>
        <taxon>Eukaryota</taxon>
        <taxon>Metazoa</taxon>
        <taxon>Chordata</taxon>
        <taxon>Tunicata</taxon>
        <taxon>Ascidiacea</taxon>
        <taxon>Aplousobranchia</taxon>
        <taxon>Clavelinidae</taxon>
        <taxon>Clavelina</taxon>
    </lineage>
</organism>
<dbReference type="InterPro" id="IPR015915">
    <property type="entry name" value="Kelch-typ_b-propeller"/>
</dbReference>
<dbReference type="Gene3D" id="1.25.40.420">
    <property type="match status" value="1"/>
</dbReference>
<dbReference type="InterPro" id="IPR011705">
    <property type="entry name" value="BACK"/>
</dbReference>
<reference evidence="4 5" key="1">
    <citation type="submission" date="2024-02" db="EMBL/GenBank/DDBJ databases">
        <authorList>
            <person name="Daric V."/>
            <person name="Darras S."/>
        </authorList>
    </citation>
    <scope>NUCLEOTIDE SEQUENCE [LARGE SCALE GENOMIC DNA]</scope>
</reference>
<accession>A0ABP0GWU2</accession>
<dbReference type="Gene3D" id="2.120.10.80">
    <property type="entry name" value="Kelch-type beta propeller"/>
    <property type="match status" value="1"/>
</dbReference>
<dbReference type="PANTHER" id="PTHR45632:SF3">
    <property type="entry name" value="KELCH-LIKE PROTEIN 32"/>
    <property type="match status" value="1"/>
</dbReference>
<dbReference type="SMART" id="SM00612">
    <property type="entry name" value="Kelch"/>
    <property type="match status" value="3"/>
</dbReference>
<dbReference type="PIRSF" id="PIRSF037037">
    <property type="entry name" value="Kelch-like_protein_gigaxonin"/>
    <property type="match status" value="1"/>
</dbReference>
<evidence type="ECO:0000256" key="2">
    <source>
        <dbReference type="ARBA" id="ARBA00022737"/>
    </source>
</evidence>
<dbReference type="SMART" id="SM00875">
    <property type="entry name" value="BACK"/>
    <property type="match status" value="1"/>
</dbReference>